<feature type="compositionally biased region" description="Basic and acidic residues" evidence="5">
    <location>
        <begin position="20"/>
        <end position="29"/>
    </location>
</feature>
<dbReference type="InterPro" id="IPR020846">
    <property type="entry name" value="MFS_dom"/>
</dbReference>
<feature type="transmembrane region" description="Helical" evidence="6">
    <location>
        <begin position="109"/>
        <end position="129"/>
    </location>
</feature>
<feature type="transmembrane region" description="Helical" evidence="6">
    <location>
        <begin position="240"/>
        <end position="258"/>
    </location>
</feature>
<evidence type="ECO:0000256" key="5">
    <source>
        <dbReference type="SAM" id="MobiDB-lite"/>
    </source>
</evidence>
<proteinExistence type="predicted"/>
<feature type="transmembrane region" description="Helical" evidence="6">
    <location>
        <begin position="172"/>
        <end position="190"/>
    </location>
</feature>
<dbReference type="InterPro" id="IPR011701">
    <property type="entry name" value="MFS"/>
</dbReference>
<dbReference type="SUPFAM" id="SSF103473">
    <property type="entry name" value="MFS general substrate transporter"/>
    <property type="match status" value="1"/>
</dbReference>
<protein>
    <recommendedName>
        <fullName evidence="7">Major facilitator superfamily (MFS) profile domain-containing protein</fullName>
    </recommendedName>
</protein>
<dbReference type="Proteomes" id="UP000027920">
    <property type="component" value="Unassembled WGS sequence"/>
</dbReference>
<dbReference type="RefSeq" id="XP_013262071.1">
    <property type="nucleotide sequence ID" value="XM_013406617.1"/>
</dbReference>
<dbReference type="HOGENOM" id="CLU_000960_22_1_1"/>
<reference evidence="8 9" key="1">
    <citation type="submission" date="2013-03" db="EMBL/GenBank/DDBJ databases">
        <title>The Genome Sequence of Exophiala aquamarina CBS 119918.</title>
        <authorList>
            <consortium name="The Broad Institute Genomics Platform"/>
            <person name="Cuomo C."/>
            <person name="de Hoog S."/>
            <person name="Gorbushina A."/>
            <person name="Walker B."/>
            <person name="Young S.K."/>
            <person name="Zeng Q."/>
            <person name="Gargeya S."/>
            <person name="Fitzgerald M."/>
            <person name="Haas B."/>
            <person name="Abouelleil A."/>
            <person name="Allen A.W."/>
            <person name="Alvarado L."/>
            <person name="Arachchi H.M."/>
            <person name="Berlin A.M."/>
            <person name="Chapman S.B."/>
            <person name="Gainer-Dewar J."/>
            <person name="Goldberg J."/>
            <person name="Griggs A."/>
            <person name="Gujja S."/>
            <person name="Hansen M."/>
            <person name="Howarth C."/>
            <person name="Imamovic A."/>
            <person name="Ireland A."/>
            <person name="Larimer J."/>
            <person name="McCowan C."/>
            <person name="Murphy C."/>
            <person name="Pearson M."/>
            <person name="Poon T.W."/>
            <person name="Priest M."/>
            <person name="Roberts A."/>
            <person name="Saif S."/>
            <person name="Shea T."/>
            <person name="Sisk P."/>
            <person name="Sykes S."/>
            <person name="Wortman J."/>
            <person name="Nusbaum C."/>
            <person name="Birren B."/>
        </authorList>
    </citation>
    <scope>NUCLEOTIDE SEQUENCE [LARGE SCALE GENOMIC DNA]</scope>
    <source>
        <strain evidence="8 9">CBS 119918</strain>
    </source>
</reference>
<feature type="transmembrane region" description="Helical" evidence="6">
    <location>
        <begin position="42"/>
        <end position="68"/>
    </location>
</feature>
<feature type="transmembrane region" description="Helical" evidence="6">
    <location>
        <begin position="311"/>
        <end position="332"/>
    </location>
</feature>
<feature type="transmembrane region" description="Helical" evidence="6">
    <location>
        <begin position="370"/>
        <end position="389"/>
    </location>
</feature>
<dbReference type="GeneID" id="25279258"/>
<dbReference type="Pfam" id="PF07690">
    <property type="entry name" value="MFS_1"/>
    <property type="match status" value="1"/>
</dbReference>
<name>A0A072PHX5_9EURO</name>
<keyword evidence="2 6" id="KW-0812">Transmembrane</keyword>
<evidence type="ECO:0000313" key="8">
    <source>
        <dbReference type="EMBL" id="KEF59481.1"/>
    </source>
</evidence>
<feature type="region of interest" description="Disordered" evidence="5">
    <location>
        <begin position="1"/>
        <end position="29"/>
    </location>
</feature>
<feature type="transmembrane region" description="Helical" evidence="6">
    <location>
        <begin position="434"/>
        <end position="453"/>
    </location>
</feature>
<dbReference type="OrthoDB" id="10021397at2759"/>
<dbReference type="VEuPathDB" id="FungiDB:A1O9_04325"/>
<sequence>MSSTASVDDAKQATTAGEAQSRDPVNEYEDAEKNFKPKSIKFWSIMTGMYLSFFLVGLDRMIIAAAVPRITDEFDSLDDIGWYGSAYMLTAACFMPISGRVYQLYSTKWTFLFSILVFEVGSTLCGAAPNSIAFIIGRAIAGLGSAGVFSGGTMITLPLIPLRKRPVASSMFGLAFGASSVLGPLLGGLFTDHVTWRWCFYLNLPIGGFTVLVIILFLHVESPKRDKLSFLAQIKRLDPIGIFFFVPAIISLILALQWGGTTYTWSNPKVIGLLVTFAVLFICFIVVEVLTPQTAMAPTRVILNRSIAGSMFFMFLISGGMMSTIYYLTIWFQAAKNTSAIRSGINTLPLILSFIIMGILAAVLTQKIGYYVPSMLMSVVLCSVAAGLLSTLSPSSGQSTWIGYQILYGFGIGFGFQTSMLPPQNVLPRVDVPLGLALMFFMQQLGGSVFLSVSQNIFSSRLVHNLSGLAGLDAQTIVNTGATALHTMVPEDELSTVLTAYNDALTRVFILAAGLSAFMLLGALAVEWTRMGGEKQSEKDGEHKAPEGDVDSKEVQGERPLEA</sequence>
<dbReference type="PANTHER" id="PTHR23501:SF201">
    <property type="entry name" value="MFS AFLATOXIN EFFLUX PUMP"/>
    <property type="match status" value="1"/>
</dbReference>
<feature type="transmembrane region" description="Helical" evidence="6">
    <location>
        <begin position="401"/>
        <end position="422"/>
    </location>
</feature>
<feature type="transmembrane region" description="Helical" evidence="6">
    <location>
        <begin position="202"/>
        <end position="220"/>
    </location>
</feature>
<dbReference type="EMBL" id="AMGV01000003">
    <property type="protein sequence ID" value="KEF59481.1"/>
    <property type="molecule type" value="Genomic_DNA"/>
</dbReference>
<keyword evidence="3 6" id="KW-1133">Transmembrane helix</keyword>
<evidence type="ECO:0000256" key="4">
    <source>
        <dbReference type="ARBA" id="ARBA00023136"/>
    </source>
</evidence>
<dbReference type="AlphaFoldDB" id="A0A072PHX5"/>
<comment type="caution">
    <text evidence="8">The sequence shown here is derived from an EMBL/GenBank/DDBJ whole genome shotgun (WGS) entry which is preliminary data.</text>
</comment>
<feature type="compositionally biased region" description="Polar residues" evidence="5">
    <location>
        <begin position="1"/>
        <end position="18"/>
    </location>
</feature>
<dbReference type="PANTHER" id="PTHR23501">
    <property type="entry name" value="MAJOR FACILITATOR SUPERFAMILY"/>
    <property type="match status" value="1"/>
</dbReference>
<keyword evidence="4 6" id="KW-0472">Membrane</keyword>
<comment type="subcellular location">
    <subcellularLocation>
        <location evidence="1">Membrane</location>
        <topology evidence="1">Multi-pass membrane protein</topology>
    </subcellularLocation>
</comment>
<evidence type="ECO:0000313" key="9">
    <source>
        <dbReference type="Proteomes" id="UP000027920"/>
    </source>
</evidence>
<dbReference type="FunFam" id="1.20.1720.10:FF:000012">
    <property type="entry name" value="MFS toxin efflux pump (AflT)"/>
    <property type="match status" value="1"/>
</dbReference>
<evidence type="ECO:0000256" key="1">
    <source>
        <dbReference type="ARBA" id="ARBA00004141"/>
    </source>
</evidence>
<dbReference type="FunFam" id="1.20.1250.20:FF:000196">
    <property type="entry name" value="MFS toxin efflux pump (AflT)"/>
    <property type="match status" value="1"/>
</dbReference>
<evidence type="ECO:0000256" key="3">
    <source>
        <dbReference type="ARBA" id="ARBA00022989"/>
    </source>
</evidence>
<evidence type="ECO:0000256" key="6">
    <source>
        <dbReference type="SAM" id="Phobius"/>
    </source>
</evidence>
<feature type="region of interest" description="Disordered" evidence="5">
    <location>
        <begin position="532"/>
        <end position="563"/>
    </location>
</feature>
<gene>
    <name evidence="8" type="ORF">A1O9_04325</name>
</gene>
<feature type="transmembrane region" description="Helical" evidence="6">
    <location>
        <begin position="135"/>
        <end position="160"/>
    </location>
</feature>
<feature type="transmembrane region" description="Helical" evidence="6">
    <location>
        <begin position="344"/>
        <end position="363"/>
    </location>
</feature>
<dbReference type="PROSITE" id="PS50850">
    <property type="entry name" value="MFS"/>
    <property type="match status" value="1"/>
</dbReference>
<dbReference type="InterPro" id="IPR036259">
    <property type="entry name" value="MFS_trans_sf"/>
</dbReference>
<dbReference type="Gene3D" id="1.20.1250.20">
    <property type="entry name" value="MFS general substrate transporter like domains"/>
    <property type="match status" value="1"/>
</dbReference>
<organism evidence="8 9">
    <name type="scientific">Exophiala aquamarina CBS 119918</name>
    <dbReference type="NCBI Taxonomy" id="1182545"/>
    <lineage>
        <taxon>Eukaryota</taxon>
        <taxon>Fungi</taxon>
        <taxon>Dikarya</taxon>
        <taxon>Ascomycota</taxon>
        <taxon>Pezizomycotina</taxon>
        <taxon>Eurotiomycetes</taxon>
        <taxon>Chaetothyriomycetidae</taxon>
        <taxon>Chaetothyriales</taxon>
        <taxon>Herpotrichiellaceae</taxon>
        <taxon>Exophiala</taxon>
    </lineage>
</organism>
<feature type="transmembrane region" description="Helical" evidence="6">
    <location>
        <begin position="270"/>
        <end position="290"/>
    </location>
</feature>
<keyword evidence="9" id="KW-1185">Reference proteome</keyword>
<dbReference type="CDD" id="cd17502">
    <property type="entry name" value="MFS_Azr1_MDR_like"/>
    <property type="match status" value="1"/>
</dbReference>
<evidence type="ECO:0000256" key="2">
    <source>
        <dbReference type="ARBA" id="ARBA00022692"/>
    </source>
</evidence>
<feature type="transmembrane region" description="Helical" evidence="6">
    <location>
        <begin position="80"/>
        <end position="97"/>
    </location>
</feature>
<feature type="transmembrane region" description="Helical" evidence="6">
    <location>
        <begin position="504"/>
        <end position="526"/>
    </location>
</feature>
<dbReference type="GO" id="GO:0005886">
    <property type="term" value="C:plasma membrane"/>
    <property type="evidence" value="ECO:0007669"/>
    <property type="project" value="TreeGrafter"/>
</dbReference>
<feature type="domain" description="Major facilitator superfamily (MFS) profile" evidence="7">
    <location>
        <begin position="45"/>
        <end position="531"/>
    </location>
</feature>
<accession>A0A072PHX5</accession>
<dbReference type="GO" id="GO:0022857">
    <property type="term" value="F:transmembrane transporter activity"/>
    <property type="evidence" value="ECO:0007669"/>
    <property type="project" value="InterPro"/>
</dbReference>
<evidence type="ECO:0000259" key="7">
    <source>
        <dbReference type="PROSITE" id="PS50850"/>
    </source>
</evidence>